<accession>A0A0G0D179</accession>
<reference evidence="1 2" key="1">
    <citation type="journal article" date="2015" name="Nature">
        <title>rRNA introns, odd ribosomes, and small enigmatic genomes across a large radiation of phyla.</title>
        <authorList>
            <person name="Brown C.T."/>
            <person name="Hug L.A."/>
            <person name="Thomas B.C."/>
            <person name="Sharon I."/>
            <person name="Castelle C.J."/>
            <person name="Singh A."/>
            <person name="Wilkins M.J."/>
            <person name="Williams K.H."/>
            <person name="Banfield J.F."/>
        </authorList>
    </citation>
    <scope>NUCLEOTIDE SEQUENCE [LARGE SCALE GENOMIC DNA]</scope>
</reference>
<comment type="caution">
    <text evidence="1">The sequence shown here is derived from an EMBL/GenBank/DDBJ whole genome shotgun (WGS) entry which is preliminary data.</text>
</comment>
<protein>
    <submittedName>
        <fullName evidence="1">PF04365 family protein</fullName>
    </submittedName>
</protein>
<proteinExistence type="predicted"/>
<evidence type="ECO:0000313" key="1">
    <source>
        <dbReference type="EMBL" id="KKP87083.1"/>
    </source>
</evidence>
<sequence>MKEFRFNIKKNKWLKTERDIDFDDVIDVLKKEKLIKVIDHPNKKRYPKQRIFLIEINKYIYIAPPL</sequence>
<dbReference type="AlphaFoldDB" id="A0A0G0D179"/>
<organism evidence="1 2">
    <name type="scientific">Candidatus Roizmanbacteria bacterium GW2011_GWA2_35_8</name>
    <dbReference type="NCBI Taxonomy" id="1618479"/>
    <lineage>
        <taxon>Bacteria</taxon>
        <taxon>Candidatus Roizmaniibacteriota</taxon>
    </lineage>
</organism>
<evidence type="ECO:0000313" key="2">
    <source>
        <dbReference type="Proteomes" id="UP000034536"/>
    </source>
</evidence>
<name>A0A0G0D179_9BACT</name>
<dbReference type="EMBL" id="LBQX01000007">
    <property type="protein sequence ID" value="KKP87083.1"/>
    <property type="molecule type" value="Genomic_DNA"/>
</dbReference>
<gene>
    <name evidence="1" type="ORF">UR89_C0007G0002</name>
</gene>
<dbReference type="Proteomes" id="UP000034536">
    <property type="component" value="Unassembled WGS sequence"/>
</dbReference>